<dbReference type="Pfam" id="PF18924">
    <property type="entry name" value="DUF5674"/>
    <property type="match status" value="1"/>
</dbReference>
<dbReference type="EMBL" id="MFMO01000037">
    <property type="protein sequence ID" value="OGG87117.1"/>
    <property type="molecule type" value="Genomic_DNA"/>
</dbReference>
<dbReference type="InterPro" id="IPR043731">
    <property type="entry name" value="DUF5674"/>
</dbReference>
<reference evidence="1 2" key="1">
    <citation type="journal article" date="2016" name="Nat. Commun.">
        <title>Thousands of microbial genomes shed light on interconnected biogeochemical processes in an aquifer system.</title>
        <authorList>
            <person name="Anantharaman K."/>
            <person name="Brown C.T."/>
            <person name="Hug L.A."/>
            <person name="Sharon I."/>
            <person name="Castelle C.J."/>
            <person name="Probst A.J."/>
            <person name="Thomas B.C."/>
            <person name="Singh A."/>
            <person name="Wilkins M.J."/>
            <person name="Karaoz U."/>
            <person name="Brodie E.L."/>
            <person name="Williams K.H."/>
            <person name="Hubbard S.S."/>
            <person name="Banfield J.F."/>
        </authorList>
    </citation>
    <scope>NUCLEOTIDE SEQUENCE [LARGE SCALE GENOMIC DNA]</scope>
</reference>
<sequence length="117" mass="13168">MYVLKEAISRARLQEIAKERFGDLVKGVVDTEQRILAVGAELHVDAAVELQEKENSKSEQLWGINLYPAETGEAFIEFDSMINLKPALGNRTREVDDAVTRERIKVIVRDLVKDSGL</sequence>
<comment type="caution">
    <text evidence="1">The sequence shown here is derived from an EMBL/GenBank/DDBJ whole genome shotgun (WGS) entry which is preliminary data.</text>
</comment>
<proteinExistence type="predicted"/>
<accession>A0A1F6FMM6</accession>
<dbReference type="AlphaFoldDB" id="A0A1F6FMM6"/>
<evidence type="ECO:0000313" key="1">
    <source>
        <dbReference type="EMBL" id="OGG87117.1"/>
    </source>
</evidence>
<name>A0A1F6FMM6_9BACT</name>
<evidence type="ECO:0000313" key="2">
    <source>
        <dbReference type="Proteomes" id="UP000177968"/>
    </source>
</evidence>
<organism evidence="1 2">
    <name type="scientific">Candidatus Kaiserbacteria bacterium RIFCSPLOWO2_12_FULL_50_28</name>
    <dbReference type="NCBI Taxonomy" id="1798527"/>
    <lineage>
        <taxon>Bacteria</taxon>
        <taxon>Candidatus Kaiseribacteriota</taxon>
    </lineage>
</organism>
<dbReference type="Proteomes" id="UP000177968">
    <property type="component" value="Unassembled WGS sequence"/>
</dbReference>
<protein>
    <submittedName>
        <fullName evidence="1">Uncharacterized protein</fullName>
    </submittedName>
</protein>
<gene>
    <name evidence="1" type="ORF">A3H15_02635</name>
</gene>